<dbReference type="RefSeq" id="WP_007692779.1">
    <property type="nucleotide sequence ID" value="NZ_AJRK01000357.1"/>
</dbReference>
<evidence type="ECO:0000313" key="2">
    <source>
        <dbReference type="Proteomes" id="UP000011566"/>
    </source>
</evidence>
<sequence>MSYLERFRGRIGAANDTDETEYACRDCGTGFDERWQVCPECGGYSVRRREWDSV</sequence>
<dbReference type="OrthoDB" id="295069at2157"/>
<protein>
    <recommendedName>
        <fullName evidence="3">Small CPxCG-related zinc finger protein</fullName>
    </recommendedName>
</protein>
<organism evidence="1 2">
    <name type="scientific">Halococcus hamelinensis 100A6</name>
    <dbReference type="NCBI Taxonomy" id="1132509"/>
    <lineage>
        <taxon>Archaea</taxon>
        <taxon>Methanobacteriati</taxon>
        <taxon>Methanobacteriota</taxon>
        <taxon>Stenosarchaea group</taxon>
        <taxon>Halobacteria</taxon>
        <taxon>Halobacteriales</taxon>
        <taxon>Halococcaceae</taxon>
        <taxon>Halococcus</taxon>
    </lineage>
</organism>
<dbReference type="EMBL" id="AOMB01000023">
    <property type="protein sequence ID" value="EMA38799.1"/>
    <property type="molecule type" value="Genomic_DNA"/>
</dbReference>
<evidence type="ECO:0008006" key="3">
    <source>
        <dbReference type="Google" id="ProtNLM"/>
    </source>
</evidence>
<comment type="caution">
    <text evidence="1">The sequence shown here is derived from an EMBL/GenBank/DDBJ whole genome shotgun (WGS) entry which is preliminary data.</text>
</comment>
<reference evidence="1 2" key="1">
    <citation type="journal article" date="2014" name="PLoS Genet.">
        <title>Phylogenetically driven sequencing of extremely halophilic archaea reveals strategies for static and dynamic osmo-response.</title>
        <authorList>
            <person name="Becker E.A."/>
            <person name="Seitzer P.M."/>
            <person name="Tritt A."/>
            <person name="Larsen D."/>
            <person name="Krusor M."/>
            <person name="Yao A.I."/>
            <person name="Wu D."/>
            <person name="Madern D."/>
            <person name="Eisen J.A."/>
            <person name="Darling A.E."/>
            <person name="Facciotti M.T."/>
        </authorList>
    </citation>
    <scope>NUCLEOTIDE SEQUENCE [LARGE SCALE GENOMIC DNA]</scope>
    <source>
        <strain evidence="1 2">100A6</strain>
    </source>
</reference>
<accession>M0M2G0</accession>
<evidence type="ECO:0000313" key="1">
    <source>
        <dbReference type="EMBL" id="EMA38799.1"/>
    </source>
</evidence>
<dbReference type="Proteomes" id="UP000011566">
    <property type="component" value="Unassembled WGS sequence"/>
</dbReference>
<dbReference type="PATRIC" id="fig|1132509.6.peg.1869"/>
<name>M0M2G0_9EURY</name>
<gene>
    <name evidence="1" type="ORF">C447_08253</name>
</gene>
<dbReference type="AlphaFoldDB" id="M0M2G0"/>
<keyword evidence="2" id="KW-1185">Reference proteome</keyword>
<proteinExistence type="predicted"/>